<evidence type="ECO:0000256" key="5">
    <source>
        <dbReference type="ARBA" id="ARBA00023242"/>
    </source>
</evidence>
<evidence type="ECO:0000313" key="8">
    <source>
        <dbReference type="Proteomes" id="UP000800200"/>
    </source>
</evidence>
<evidence type="ECO:0000256" key="3">
    <source>
        <dbReference type="ARBA" id="ARBA00023015"/>
    </source>
</evidence>
<dbReference type="AlphaFoldDB" id="A0A6A6ERQ3"/>
<dbReference type="EMBL" id="ML994613">
    <property type="protein sequence ID" value="KAF2193703.1"/>
    <property type="molecule type" value="Genomic_DNA"/>
</dbReference>
<evidence type="ECO:0000256" key="2">
    <source>
        <dbReference type="ARBA" id="ARBA00022723"/>
    </source>
</evidence>
<keyword evidence="3" id="KW-0805">Transcription regulation</keyword>
<evidence type="ECO:0008006" key="9">
    <source>
        <dbReference type="Google" id="ProtNLM"/>
    </source>
</evidence>
<keyword evidence="2" id="KW-0479">Metal-binding</keyword>
<feature type="signal peptide" evidence="6">
    <location>
        <begin position="1"/>
        <end position="17"/>
    </location>
</feature>
<proteinExistence type="predicted"/>
<dbReference type="GO" id="GO:0000981">
    <property type="term" value="F:DNA-binding transcription factor activity, RNA polymerase II-specific"/>
    <property type="evidence" value="ECO:0007669"/>
    <property type="project" value="InterPro"/>
</dbReference>
<keyword evidence="4" id="KW-0804">Transcription</keyword>
<keyword evidence="6" id="KW-0732">Signal</keyword>
<dbReference type="GO" id="GO:0005634">
    <property type="term" value="C:nucleus"/>
    <property type="evidence" value="ECO:0007669"/>
    <property type="project" value="UniProtKB-SubCell"/>
</dbReference>
<protein>
    <recommendedName>
        <fullName evidence="9">Transcription factor domain-containing protein</fullName>
    </recommendedName>
</protein>
<evidence type="ECO:0000256" key="1">
    <source>
        <dbReference type="ARBA" id="ARBA00004123"/>
    </source>
</evidence>
<dbReference type="GO" id="GO:0046872">
    <property type="term" value="F:metal ion binding"/>
    <property type="evidence" value="ECO:0007669"/>
    <property type="project" value="UniProtKB-KW"/>
</dbReference>
<dbReference type="OrthoDB" id="3862662at2759"/>
<dbReference type="CDD" id="cd12148">
    <property type="entry name" value="fungal_TF_MHR"/>
    <property type="match status" value="1"/>
</dbReference>
<evidence type="ECO:0000256" key="6">
    <source>
        <dbReference type="SAM" id="SignalP"/>
    </source>
</evidence>
<keyword evidence="8" id="KW-1185">Reference proteome</keyword>
<dbReference type="PANTHER" id="PTHR47338:SF20">
    <property type="entry name" value="ZN(II)2CYS6 TRANSCRIPTION FACTOR (EUROFUNG)"/>
    <property type="match status" value="1"/>
</dbReference>
<evidence type="ECO:0000256" key="4">
    <source>
        <dbReference type="ARBA" id="ARBA00023163"/>
    </source>
</evidence>
<name>A0A6A6ERQ3_9PEZI</name>
<organism evidence="7 8">
    <name type="scientific">Zopfia rhizophila CBS 207.26</name>
    <dbReference type="NCBI Taxonomy" id="1314779"/>
    <lineage>
        <taxon>Eukaryota</taxon>
        <taxon>Fungi</taxon>
        <taxon>Dikarya</taxon>
        <taxon>Ascomycota</taxon>
        <taxon>Pezizomycotina</taxon>
        <taxon>Dothideomycetes</taxon>
        <taxon>Dothideomycetes incertae sedis</taxon>
        <taxon>Zopfiaceae</taxon>
        <taxon>Zopfia</taxon>
    </lineage>
</organism>
<accession>A0A6A6ERQ3</accession>
<dbReference type="Proteomes" id="UP000800200">
    <property type="component" value="Unassembled WGS sequence"/>
</dbReference>
<comment type="subcellular location">
    <subcellularLocation>
        <location evidence="1">Nucleus</location>
    </subcellularLocation>
</comment>
<gene>
    <name evidence="7" type="ORF">K469DRAFT_691225</name>
</gene>
<feature type="chain" id="PRO_5025665715" description="Transcription factor domain-containing protein" evidence="6">
    <location>
        <begin position="18"/>
        <end position="218"/>
    </location>
</feature>
<evidence type="ECO:0000313" key="7">
    <source>
        <dbReference type="EMBL" id="KAF2193703.1"/>
    </source>
</evidence>
<reference evidence="7" key="1">
    <citation type="journal article" date="2020" name="Stud. Mycol.">
        <title>101 Dothideomycetes genomes: a test case for predicting lifestyles and emergence of pathogens.</title>
        <authorList>
            <person name="Haridas S."/>
            <person name="Albert R."/>
            <person name="Binder M."/>
            <person name="Bloem J."/>
            <person name="Labutti K."/>
            <person name="Salamov A."/>
            <person name="Andreopoulos B."/>
            <person name="Baker S."/>
            <person name="Barry K."/>
            <person name="Bills G."/>
            <person name="Bluhm B."/>
            <person name="Cannon C."/>
            <person name="Castanera R."/>
            <person name="Culley D."/>
            <person name="Daum C."/>
            <person name="Ezra D."/>
            <person name="Gonzalez J."/>
            <person name="Henrissat B."/>
            <person name="Kuo A."/>
            <person name="Liang C."/>
            <person name="Lipzen A."/>
            <person name="Lutzoni F."/>
            <person name="Magnuson J."/>
            <person name="Mondo S."/>
            <person name="Nolan M."/>
            <person name="Ohm R."/>
            <person name="Pangilinan J."/>
            <person name="Park H.-J."/>
            <person name="Ramirez L."/>
            <person name="Alfaro M."/>
            <person name="Sun H."/>
            <person name="Tritt A."/>
            <person name="Yoshinaga Y."/>
            <person name="Zwiers L.-H."/>
            <person name="Turgeon B."/>
            <person name="Goodwin S."/>
            <person name="Spatafora J."/>
            <person name="Crous P."/>
            <person name="Grigoriev I."/>
        </authorList>
    </citation>
    <scope>NUCLEOTIDE SEQUENCE</scope>
    <source>
        <strain evidence="7">CBS 207.26</strain>
    </source>
</reference>
<dbReference type="InterPro" id="IPR050815">
    <property type="entry name" value="TF_fung"/>
</dbReference>
<keyword evidence="5" id="KW-0539">Nucleus</keyword>
<sequence length="218" mass="25098">MLRPQWMHFTLWSCVLRFLSDNHTTIERTTQKYFATVHMWLPIISQSRLQRANQKFDDLEPSPGFSLRILAMHLLITSLSEYPTTPNSEESQWYRACKHHFGQHVALAESSIDLVQTGIPIALFEHTQCIHNRAHMTIGICARVTYTLKMDDVVAQQSNRALGEMNLKVKAMILTWWGLILLDRYINLPPMEVPEHPAVQQKPLQVSILQNDPLSASL</sequence>
<dbReference type="PANTHER" id="PTHR47338">
    <property type="entry name" value="ZN(II)2CYS6 TRANSCRIPTION FACTOR (EUROFUNG)-RELATED"/>
    <property type="match status" value="1"/>
</dbReference>